<evidence type="ECO:0000313" key="5">
    <source>
        <dbReference type="EMBL" id="MDA0181776.1"/>
    </source>
</evidence>
<keyword evidence="1 5" id="KW-0689">Ribosomal protein</keyword>
<organism evidence="5 6">
    <name type="scientific">Solirubrobacter phytolaccae</name>
    <dbReference type="NCBI Taxonomy" id="1404360"/>
    <lineage>
        <taxon>Bacteria</taxon>
        <taxon>Bacillati</taxon>
        <taxon>Actinomycetota</taxon>
        <taxon>Thermoleophilia</taxon>
        <taxon>Solirubrobacterales</taxon>
        <taxon>Solirubrobacteraceae</taxon>
        <taxon>Solirubrobacter</taxon>
    </lineage>
</organism>
<feature type="region of interest" description="Disordered" evidence="3">
    <location>
        <begin position="67"/>
        <end position="86"/>
    </location>
</feature>
<dbReference type="GO" id="GO:0003729">
    <property type="term" value="F:mRNA binding"/>
    <property type="evidence" value="ECO:0007669"/>
    <property type="project" value="TreeGrafter"/>
</dbReference>
<feature type="domain" description="Large ribosomal subunit protein bL12 C-terminal" evidence="4">
    <location>
        <begin position="88"/>
        <end position="151"/>
    </location>
</feature>
<sequence>MPPVLTIVDVGPRPADVIAAIDVVTDVGPRRAAELVEWLPAFVGRGLHAALAEVLREELQRAGAIVELREPPPPAPVVPSAAPTGESTVKLVDAGEDRLRVIKRVCTATGLTLREAKELVDAAPTVVASGLSTERAAALRHELESAGARVEAA</sequence>
<dbReference type="InterPro" id="IPR000206">
    <property type="entry name" value="Ribosomal_bL12"/>
</dbReference>
<gene>
    <name evidence="5" type="ORF">OJ997_15835</name>
</gene>
<evidence type="ECO:0000256" key="2">
    <source>
        <dbReference type="ARBA" id="ARBA00023274"/>
    </source>
</evidence>
<reference evidence="5" key="1">
    <citation type="submission" date="2022-10" db="EMBL/GenBank/DDBJ databases">
        <title>The WGS of Solirubrobacter phytolaccae KCTC 29190.</title>
        <authorList>
            <person name="Jiang Z."/>
        </authorList>
    </citation>
    <scope>NUCLEOTIDE SEQUENCE</scope>
    <source>
        <strain evidence="5">KCTC 29190</strain>
    </source>
</reference>
<keyword evidence="2" id="KW-0687">Ribonucleoprotein</keyword>
<accession>A0A9X3S9R6</accession>
<dbReference type="PANTHER" id="PTHR45987">
    <property type="entry name" value="39S RIBOSOMAL PROTEIN L12"/>
    <property type="match status" value="1"/>
</dbReference>
<evidence type="ECO:0000256" key="3">
    <source>
        <dbReference type="SAM" id="MobiDB-lite"/>
    </source>
</evidence>
<dbReference type="InterPro" id="IPR013823">
    <property type="entry name" value="Ribosomal_bL12_C"/>
</dbReference>
<dbReference type="GO" id="GO:0022625">
    <property type="term" value="C:cytosolic large ribosomal subunit"/>
    <property type="evidence" value="ECO:0007669"/>
    <property type="project" value="TreeGrafter"/>
</dbReference>
<dbReference type="AlphaFoldDB" id="A0A9X3S9R6"/>
<dbReference type="EMBL" id="JAPDDP010000026">
    <property type="protein sequence ID" value="MDA0181776.1"/>
    <property type="molecule type" value="Genomic_DNA"/>
</dbReference>
<evidence type="ECO:0000313" key="6">
    <source>
        <dbReference type="Proteomes" id="UP001147653"/>
    </source>
</evidence>
<dbReference type="SUPFAM" id="SSF54736">
    <property type="entry name" value="ClpS-like"/>
    <property type="match status" value="2"/>
</dbReference>
<evidence type="ECO:0000259" key="4">
    <source>
        <dbReference type="Pfam" id="PF00542"/>
    </source>
</evidence>
<dbReference type="Pfam" id="PF00542">
    <property type="entry name" value="Ribosomal_L12"/>
    <property type="match status" value="2"/>
</dbReference>
<proteinExistence type="predicted"/>
<comment type="caution">
    <text evidence="5">The sequence shown here is derived from an EMBL/GenBank/DDBJ whole genome shotgun (WGS) entry which is preliminary data.</text>
</comment>
<name>A0A9X3S9R6_9ACTN</name>
<dbReference type="Gene3D" id="3.30.1390.10">
    <property type="match status" value="2"/>
</dbReference>
<protein>
    <submittedName>
        <fullName evidence="5">Ribosomal protein L7/L12</fullName>
    </submittedName>
</protein>
<evidence type="ECO:0000256" key="1">
    <source>
        <dbReference type="ARBA" id="ARBA00022980"/>
    </source>
</evidence>
<dbReference type="RefSeq" id="WP_270026127.1">
    <property type="nucleotide sequence ID" value="NZ_JAPDDP010000026.1"/>
</dbReference>
<dbReference type="InterPro" id="IPR014719">
    <property type="entry name" value="Ribosomal_bL12_C/ClpS-like"/>
</dbReference>
<dbReference type="Proteomes" id="UP001147653">
    <property type="component" value="Unassembled WGS sequence"/>
</dbReference>
<dbReference type="GO" id="GO:0006412">
    <property type="term" value="P:translation"/>
    <property type="evidence" value="ECO:0007669"/>
    <property type="project" value="InterPro"/>
</dbReference>
<feature type="domain" description="Large ribosomal subunit protein bL12 C-terminal" evidence="4">
    <location>
        <begin position="9"/>
        <end position="68"/>
    </location>
</feature>
<keyword evidence="6" id="KW-1185">Reference proteome</keyword>
<dbReference type="GO" id="GO:0003735">
    <property type="term" value="F:structural constituent of ribosome"/>
    <property type="evidence" value="ECO:0007669"/>
    <property type="project" value="InterPro"/>
</dbReference>
<dbReference type="PANTHER" id="PTHR45987:SF4">
    <property type="entry name" value="LARGE RIBOSOMAL SUBUNIT PROTEIN BL12M"/>
    <property type="match status" value="1"/>
</dbReference>